<reference evidence="7 8" key="1">
    <citation type="journal article" date="2020" name="ISME J.">
        <title>Uncovering the hidden diversity of litter-decomposition mechanisms in mushroom-forming fungi.</title>
        <authorList>
            <person name="Floudas D."/>
            <person name="Bentzer J."/>
            <person name="Ahren D."/>
            <person name="Johansson T."/>
            <person name="Persson P."/>
            <person name="Tunlid A."/>
        </authorList>
    </citation>
    <scope>NUCLEOTIDE SEQUENCE [LARGE SCALE GENOMIC DNA]</scope>
    <source>
        <strain evidence="7 8">CBS 291.85</strain>
    </source>
</reference>
<gene>
    <name evidence="7" type="ORF">D9758_016249</name>
</gene>
<dbReference type="GO" id="GO:0008270">
    <property type="term" value="F:zinc ion binding"/>
    <property type="evidence" value="ECO:0007669"/>
    <property type="project" value="UniProtKB-KW"/>
</dbReference>
<name>A0A8H5FCR9_9AGAR</name>
<dbReference type="GO" id="GO:0046983">
    <property type="term" value="F:protein dimerization activity"/>
    <property type="evidence" value="ECO:0007669"/>
    <property type="project" value="InterPro"/>
</dbReference>
<dbReference type="GO" id="GO:0005634">
    <property type="term" value="C:nucleus"/>
    <property type="evidence" value="ECO:0007669"/>
    <property type="project" value="UniProtKB-SubCell"/>
</dbReference>
<evidence type="ECO:0000256" key="1">
    <source>
        <dbReference type="ARBA" id="ARBA00004123"/>
    </source>
</evidence>
<comment type="subcellular location">
    <subcellularLocation>
        <location evidence="1">Nucleus</location>
    </subcellularLocation>
</comment>
<evidence type="ECO:0000313" key="7">
    <source>
        <dbReference type="EMBL" id="KAF5332069.1"/>
    </source>
</evidence>
<feature type="domain" description="HAT C-terminal dimerisation" evidence="6">
    <location>
        <begin position="610"/>
        <end position="688"/>
    </location>
</feature>
<evidence type="ECO:0000313" key="8">
    <source>
        <dbReference type="Proteomes" id="UP000559256"/>
    </source>
</evidence>
<keyword evidence="3" id="KW-0863">Zinc-finger</keyword>
<proteinExistence type="predicted"/>
<dbReference type="OrthoDB" id="1607513at2759"/>
<dbReference type="InterPro" id="IPR052035">
    <property type="entry name" value="ZnF_BED_domain_contain"/>
</dbReference>
<dbReference type="InterPro" id="IPR012337">
    <property type="entry name" value="RNaseH-like_sf"/>
</dbReference>
<evidence type="ECO:0000256" key="2">
    <source>
        <dbReference type="ARBA" id="ARBA00022723"/>
    </source>
</evidence>
<protein>
    <recommendedName>
        <fullName evidence="6">HAT C-terminal dimerisation domain-containing protein</fullName>
    </recommendedName>
</protein>
<evidence type="ECO:0000256" key="4">
    <source>
        <dbReference type="ARBA" id="ARBA00022833"/>
    </source>
</evidence>
<evidence type="ECO:0000256" key="5">
    <source>
        <dbReference type="ARBA" id="ARBA00023242"/>
    </source>
</evidence>
<keyword evidence="2" id="KW-0479">Metal-binding</keyword>
<comment type="caution">
    <text evidence="7">The sequence shown here is derived from an EMBL/GenBank/DDBJ whole genome shotgun (WGS) entry which is preliminary data.</text>
</comment>
<dbReference type="Proteomes" id="UP000559256">
    <property type="component" value="Unassembled WGS sequence"/>
</dbReference>
<dbReference type="EMBL" id="JAACJM010000314">
    <property type="protein sequence ID" value="KAF5332069.1"/>
    <property type="molecule type" value="Genomic_DNA"/>
</dbReference>
<dbReference type="PANTHER" id="PTHR46481">
    <property type="entry name" value="ZINC FINGER BED DOMAIN-CONTAINING PROTEIN 4"/>
    <property type="match status" value="1"/>
</dbReference>
<dbReference type="PANTHER" id="PTHR46481:SF10">
    <property type="entry name" value="ZINC FINGER BED DOMAIN-CONTAINING PROTEIN 39"/>
    <property type="match status" value="1"/>
</dbReference>
<organism evidence="7 8">
    <name type="scientific">Tetrapyrgos nigripes</name>
    <dbReference type="NCBI Taxonomy" id="182062"/>
    <lineage>
        <taxon>Eukaryota</taxon>
        <taxon>Fungi</taxon>
        <taxon>Dikarya</taxon>
        <taxon>Basidiomycota</taxon>
        <taxon>Agaricomycotina</taxon>
        <taxon>Agaricomycetes</taxon>
        <taxon>Agaricomycetidae</taxon>
        <taxon>Agaricales</taxon>
        <taxon>Marasmiineae</taxon>
        <taxon>Marasmiaceae</taxon>
        <taxon>Tetrapyrgos</taxon>
    </lineage>
</organism>
<evidence type="ECO:0000259" key="6">
    <source>
        <dbReference type="Pfam" id="PF05699"/>
    </source>
</evidence>
<dbReference type="Pfam" id="PF05699">
    <property type="entry name" value="Dimer_Tnp_hAT"/>
    <property type="match status" value="1"/>
</dbReference>
<evidence type="ECO:0000256" key="3">
    <source>
        <dbReference type="ARBA" id="ARBA00022771"/>
    </source>
</evidence>
<keyword evidence="8" id="KW-1185">Reference proteome</keyword>
<keyword evidence="5" id="KW-0539">Nucleus</keyword>
<sequence>MLHRKIITLKKTTRGNLSTLINHLRLNFPVMHRLYLSLRDRSEPPTEEELKIAQAAVRLDSQAAKELIGQIEKTEENIKAAFARQTALGAGPWDQEKFERLLVEWIIACDQPFEEVECPEFIALLKYTHHPASDLKIPGKTTIKQHVMDLGKEIRGKLCDSFKELDSKVSISLDAWTSPNQIAFLAIIAHFVNNQGKLQEVLIDFRELIGEHSGVNMAEVVWNTMKFYGLERKIMAFVMDNATNNDTLVENIAFRCEMEGISFSARDSRLRCMPHTIHLAALKLLEAIGAISSTEASKMVDSRKNSTYQEDVTLSVDRKVDEEAVLQEDEADNAWNGATASGVLTAVKKLRKIVTAARSSPQRRQTWLERARDFLKSKANGAKETALMLILDVRTRWSSTHQMLRRALDYRKAIDTYVSTTKELRPYELDDADWKAIETVSDWLKQFRLATTEMSATGKVPMVSNVHGTFRGLQRHLKNILRDLPEDTSPEIKQGLTNAHRKLSDYYFKFDASPFYIWASLLDPRISYFGLKDEFDGDIDLTTFLEERKSDLYTYFDNHYVKKNPKNSAPPQASLSSAPSVDEASFLGSGSPQKSSFRTMFRKPVVHKNELDTYFSLPIEHENTNPVAWWYQHRKSFPSLYCFARDIMSIPGSAVAVERIFSSGRDTISIRRSRLHADTIRVLMVAKHHLHLKRNAVEEIIADDE</sequence>
<dbReference type="InterPro" id="IPR008906">
    <property type="entry name" value="HATC_C_dom"/>
</dbReference>
<dbReference type="AlphaFoldDB" id="A0A8H5FCR9"/>
<dbReference type="SUPFAM" id="SSF53098">
    <property type="entry name" value="Ribonuclease H-like"/>
    <property type="match status" value="1"/>
</dbReference>
<keyword evidence="4" id="KW-0862">Zinc</keyword>
<accession>A0A8H5FCR9</accession>